<evidence type="ECO:0000313" key="1">
    <source>
        <dbReference type="EMBL" id="KAK8989531.1"/>
    </source>
</evidence>
<sequence>MSGSFKQRVLENAWMHYWANLLWKAAKLVFSVCRSPRHVAGDIRSSLPKEICPAIPPCYTLEEAIPCFMVLSADLRGPKSCIVLFMHISLITWMHILI</sequence>
<comment type="caution">
    <text evidence="1">The sequence shown here is derived from an EMBL/GenBank/DDBJ whole genome shotgun (WGS) entry which is preliminary data.</text>
</comment>
<reference evidence="1 2" key="1">
    <citation type="journal article" date="2024" name="G3 (Bethesda)">
        <title>Genome assembly of Hibiscus sabdariffa L. provides insights into metabolisms of medicinal natural products.</title>
        <authorList>
            <person name="Kim T."/>
        </authorList>
    </citation>
    <scope>NUCLEOTIDE SEQUENCE [LARGE SCALE GENOMIC DNA]</scope>
    <source>
        <strain evidence="1">TK-2024</strain>
        <tissue evidence="1">Old leaves</tissue>
    </source>
</reference>
<keyword evidence="2" id="KW-1185">Reference proteome</keyword>
<dbReference type="EMBL" id="JBBPBN010000056">
    <property type="protein sequence ID" value="KAK8989531.1"/>
    <property type="molecule type" value="Genomic_DNA"/>
</dbReference>
<protein>
    <submittedName>
        <fullName evidence="1">Uncharacterized protein</fullName>
    </submittedName>
</protein>
<dbReference type="Proteomes" id="UP001396334">
    <property type="component" value="Unassembled WGS sequence"/>
</dbReference>
<accession>A0ABR2PM89</accession>
<evidence type="ECO:0000313" key="2">
    <source>
        <dbReference type="Proteomes" id="UP001396334"/>
    </source>
</evidence>
<gene>
    <name evidence="1" type="ORF">V6N11_063953</name>
</gene>
<proteinExistence type="predicted"/>
<name>A0ABR2PM89_9ROSI</name>
<organism evidence="1 2">
    <name type="scientific">Hibiscus sabdariffa</name>
    <name type="common">roselle</name>
    <dbReference type="NCBI Taxonomy" id="183260"/>
    <lineage>
        <taxon>Eukaryota</taxon>
        <taxon>Viridiplantae</taxon>
        <taxon>Streptophyta</taxon>
        <taxon>Embryophyta</taxon>
        <taxon>Tracheophyta</taxon>
        <taxon>Spermatophyta</taxon>
        <taxon>Magnoliopsida</taxon>
        <taxon>eudicotyledons</taxon>
        <taxon>Gunneridae</taxon>
        <taxon>Pentapetalae</taxon>
        <taxon>rosids</taxon>
        <taxon>malvids</taxon>
        <taxon>Malvales</taxon>
        <taxon>Malvaceae</taxon>
        <taxon>Malvoideae</taxon>
        <taxon>Hibiscus</taxon>
    </lineage>
</organism>